<dbReference type="SUPFAM" id="SSF81383">
    <property type="entry name" value="F-box domain"/>
    <property type="match status" value="1"/>
</dbReference>
<dbReference type="Gene3D" id="3.80.10.10">
    <property type="entry name" value="Ribonuclease Inhibitor"/>
    <property type="match status" value="1"/>
</dbReference>
<evidence type="ECO:0008006" key="3">
    <source>
        <dbReference type="Google" id="ProtNLM"/>
    </source>
</evidence>
<accession>A0AAD7KGX9</accession>
<organism evidence="1 2">
    <name type="scientific">Mycena metata</name>
    <dbReference type="NCBI Taxonomy" id="1033252"/>
    <lineage>
        <taxon>Eukaryota</taxon>
        <taxon>Fungi</taxon>
        <taxon>Dikarya</taxon>
        <taxon>Basidiomycota</taxon>
        <taxon>Agaricomycotina</taxon>
        <taxon>Agaricomycetes</taxon>
        <taxon>Agaricomycetidae</taxon>
        <taxon>Agaricales</taxon>
        <taxon>Marasmiineae</taxon>
        <taxon>Mycenaceae</taxon>
        <taxon>Mycena</taxon>
    </lineage>
</organism>
<dbReference type="Gene3D" id="1.20.1280.50">
    <property type="match status" value="1"/>
</dbReference>
<evidence type="ECO:0000313" key="1">
    <source>
        <dbReference type="EMBL" id="KAJ7784475.1"/>
    </source>
</evidence>
<dbReference type="SUPFAM" id="SSF48452">
    <property type="entry name" value="TPR-like"/>
    <property type="match status" value="1"/>
</dbReference>
<name>A0AAD7KGX9_9AGAR</name>
<dbReference type="Proteomes" id="UP001215598">
    <property type="component" value="Unassembled WGS sequence"/>
</dbReference>
<keyword evidence="2" id="KW-1185">Reference proteome</keyword>
<proteinExistence type="predicted"/>
<dbReference type="SMART" id="SM00028">
    <property type="entry name" value="TPR"/>
    <property type="match status" value="2"/>
</dbReference>
<evidence type="ECO:0000313" key="2">
    <source>
        <dbReference type="Proteomes" id="UP001215598"/>
    </source>
</evidence>
<comment type="caution">
    <text evidence="1">The sequence shown here is derived from an EMBL/GenBank/DDBJ whole genome shotgun (WGS) entry which is preliminary data.</text>
</comment>
<dbReference type="InterPro" id="IPR032675">
    <property type="entry name" value="LRR_dom_sf"/>
</dbReference>
<dbReference type="Gene3D" id="1.25.40.10">
    <property type="entry name" value="Tetratricopeptide repeat domain"/>
    <property type="match status" value="1"/>
</dbReference>
<dbReference type="PANTHER" id="PTHR38926">
    <property type="entry name" value="F-BOX DOMAIN CONTAINING PROTEIN, EXPRESSED"/>
    <property type="match status" value="1"/>
</dbReference>
<dbReference type="InterPro" id="IPR036047">
    <property type="entry name" value="F-box-like_dom_sf"/>
</dbReference>
<gene>
    <name evidence="1" type="ORF">B0H16DRAFT_1402397</name>
</gene>
<dbReference type="InterPro" id="IPR011990">
    <property type="entry name" value="TPR-like_helical_dom_sf"/>
</dbReference>
<protein>
    <recommendedName>
        <fullName evidence="3">F-box domain-containing protein</fullName>
    </recommendedName>
</protein>
<dbReference type="SUPFAM" id="SSF52047">
    <property type="entry name" value="RNI-like"/>
    <property type="match status" value="1"/>
</dbReference>
<dbReference type="AlphaFoldDB" id="A0AAD7KGX9"/>
<dbReference type="PANTHER" id="PTHR38926:SF72">
    <property type="entry name" value="IM:7136021-RELATED"/>
    <property type="match status" value="1"/>
</dbReference>
<sequence length="530" mass="59841">MSWTAHLRIAREHLKASRFDDSLKEVNQALQVGGDREYTVYDCRAAVYEKLGKPKSALQDVKNVIKLAPAHWQGYARASRLFLGVRKLDEATTMADMALARLEPTDSVRRQKLSELKDEVAQSRRRQIYHFGKLPVEIITAIFEMVAAPNWSRVFTLWAVSKHWHNIALNTPNLWSTLVLTNRHPLRHAQKWIERSKGRIRELYLRSSLSSMSLDLHGMQWSHLRICKVDNHDITHYVGGKSKLRRLSNLEEFQAKNAPNCDIFLSVPDPKLRRLALDGVRFTWQALSDYRTLTSLEVRHAASPAFPQLISVLESNPMLEQLILDCDEATASRPPSDPPTLTLPNLHTLLLATTLFTYPFFELITMPRLETLRLSQIRMVDLRPLLEKRLPLTLLALNGCIFPNADLLQLLGLTPTLQALEVTRVDGVANAVVEALVGASTPTLCPALRHLDISHCPDVKSGVIVTLLNQRNPLAELPVEVPQQPAPARIKSIKADGCPGIQLNAVPWIRTRVEAFSCIYATKQAASWRR</sequence>
<dbReference type="InterPro" id="IPR019734">
    <property type="entry name" value="TPR_rpt"/>
</dbReference>
<reference evidence="1" key="1">
    <citation type="submission" date="2023-03" db="EMBL/GenBank/DDBJ databases">
        <title>Massive genome expansion in bonnet fungi (Mycena s.s.) driven by repeated elements and novel gene families across ecological guilds.</title>
        <authorList>
            <consortium name="Lawrence Berkeley National Laboratory"/>
            <person name="Harder C.B."/>
            <person name="Miyauchi S."/>
            <person name="Viragh M."/>
            <person name="Kuo A."/>
            <person name="Thoen E."/>
            <person name="Andreopoulos B."/>
            <person name="Lu D."/>
            <person name="Skrede I."/>
            <person name="Drula E."/>
            <person name="Henrissat B."/>
            <person name="Morin E."/>
            <person name="Kohler A."/>
            <person name="Barry K."/>
            <person name="LaButti K."/>
            <person name="Morin E."/>
            <person name="Salamov A."/>
            <person name="Lipzen A."/>
            <person name="Mereny Z."/>
            <person name="Hegedus B."/>
            <person name="Baldrian P."/>
            <person name="Stursova M."/>
            <person name="Weitz H."/>
            <person name="Taylor A."/>
            <person name="Grigoriev I.V."/>
            <person name="Nagy L.G."/>
            <person name="Martin F."/>
            <person name="Kauserud H."/>
        </authorList>
    </citation>
    <scope>NUCLEOTIDE SEQUENCE</scope>
    <source>
        <strain evidence="1">CBHHK182m</strain>
    </source>
</reference>
<dbReference type="EMBL" id="JARKIB010000002">
    <property type="protein sequence ID" value="KAJ7784475.1"/>
    <property type="molecule type" value="Genomic_DNA"/>
</dbReference>